<dbReference type="Gene3D" id="1.10.10.10">
    <property type="entry name" value="Winged helix-like DNA-binding domain superfamily/Winged helix DNA-binding domain"/>
    <property type="match status" value="1"/>
</dbReference>
<dbReference type="PANTHER" id="PTHR30537">
    <property type="entry name" value="HTH-TYPE TRANSCRIPTIONAL REGULATOR"/>
    <property type="match status" value="1"/>
</dbReference>
<evidence type="ECO:0000259" key="5">
    <source>
        <dbReference type="PROSITE" id="PS50931"/>
    </source>
</evidence>
<dbReference type="Proteomes" id="UP001157914">
    <property type="component" value="Unassembled WGS sequence"/>
</dbReference>
<evidence type="ECO:0000313" key="7">
    <source>
        <dbReference type="Proteomes" id="UP001157914"/>
    </source>
</evidence>
<dbReference type="InterPro" id="IPR000847">
    <property type="entry name" value="LysR_HTH_N"/>
</dbReference>
<sequence length="301" mass="33666">MRENLPPLNAVRAFEQAGRHHNIARAAQELGVSAGAVSQQIAQLEKWIGCKLFRRNNRGLEFTNEGLEYYAAVSTAFGTLRAATSAISRPNVRKSFVVSVTSSFAMKWLMPRLQDFREKWPDIEISVKTTELFGKFEESDGDVGIRYGTGDFGSFASTELAKDKLVLVASKTLVQDVALDEELSFISCLPLLVDRHPRLIANYPGWAEYLKLLGMKQVDGLVFREFSQQWMVIAAAINGEGAALVKECLVADDLSAERVTQLTEKTIELETGYHLVHLPSNSSDPVIRSFKNWLRRALKRN</sequence>
<gene>
    <name evidence="6" type="ORF">SAMN06265374_0796</name>
</gene>
<comment type="caution">
    <text evidence="6">The sequence shown here is derived from an EMBL/GenBank/DDBJ whole genome shotgun (WGS) entry which is preliminary data.</text>
</comment>
<comment type="similarity">
    <text evidence="1">Belongs to the LysR transcriptional regulatory family.</text>
</comment>
<dbReference type="Gene3D" id="3.40.190.10">
    <property type="entry name" value="Periplasmic binding protein-like II"/>
    <property type="match status" value="2"/>
</dbReference>
<dbReference type="InterPro" id="IPR036390">
    <property type="entry name" value="WH_DNA-bd_sf"/>
</dbReference>
<dbReference type="SUPFAM" id="SSF46785">
    <property type="entry name" value="Winged helix' DNA-binding domain"/>
    <property type="match status" value="1"/>
</dbReference>
<evidence type="ECO:0000256" key="2">
    <source>
        <dbReference type="ARBA" id="ARBA00023015"/>
    </source>
</evidence>
<dbReference type="InterPro" id="IPR036388">
    <property type="entry name" value="WH-like_DNA-bd_sf"/>
</dbReference>
<evidence type="ECO:0000256" key="3">
    <source>
        <dbReference type="ARBA" id="ARBA00023125"/>
    </source>
</evidence>
<dbReference type="SUPFAM" id="SSF53850">
    <property type="entry name" value="Periplasmic binding protein-like II"/>
    <property type="match status" value="1"/>
</dbReference>
<accession>A0ABY1NCT9</accession>
<dbReference type="RefSeq" id="WP_155191875.1">
    <property type="nucleotide sequence ID" value="NZ_BAAAEA010000001.1"/>
</dbReference>
<dbReference type="EMBL" id="FXTT01000001">
    <property type="protein sequence ID" value="SMP06568.1"/>
    <property type="molecule type" value="Genomic_DNA"/>
</dbReference>
<keyword evidence="4" id="KW-0804">Transcription</keyword>
<reference evidence="6 7" key="1">
    <citation type="submission" date="2017-05" db="EMBL/GenBank/DDBJ databases">
        <authorList>
            <person name="Varghese N."/>
            <person name="Submissions S."/>
        </authorList>
    </citation>
    <scope>NUCLEOTIDE SEQUENCE [LARGE SCALE GENOMIC DNA]</scope>
    <source>
        <strain evidence="6 7">DSM 15949</strain>
    </source>
</reference>
<keyword evidence="3" id="KW-0238">DNA-binding</keyword>
<protein>
    <submittedName>
        <fullName evidence="6">Transcriptional regulator, LysR family</fullName>
    </submittedName>
</protein>
<evidence type="ECO:0000313" key="6">
    <source>
        <dbReference type="EMBL" id="SMP06568.1"/>
    </source>
</evidence>
<dbReference type="Pfam" id="PF00126">
    <property type="entry name" value="HTH_1"/>
    <property type="match status" value="1"/>
</dbReference>
<dbReference type="PROSITE" id="PS50931">
    <property type="entry name" value="HTH_LYSR"/>
    <property type="match status" value="1"/>
</dbReference>
<organism evidence="6 7">
    <name type="scientific">Roseibium denhamense</name>
    <dbReference type="NCBI Taxonomy" id="76305"/>
    <lineage>
        <taxon>Bacteria</taxon>
        <taxon>Pseudomonadati</taxon>
        <taxon>Pseudomonadota</taxon>
        <taxon>Alphaproteobacteria</taxon>
        <taxon>Hyphomicrobiales</taxon>
        <taxon>Stappiaceae</taxon>
        <taxon>Roseibium</taxon>
    </lineage>
</organism>
<evidence type="ECO:0000256" key="4">
    <source>
        <dbReference type="ARBA" id="ARBA00023163"/>
    </source>
</evidence>
<dbReference type="InterPro" id="IPR058163">
    <property type="entry name" value="LysR-type_TF_proteobact-type"/>
</dbReference>
<dbReference type="PRINTS" id="PR00039">
    <property type="entry name" value="HTHLYSR"/>
</dbReference>
<evidence type="ECO:0000256" key="1">
    <source>
        <dbReference type="ARBA" id="ARBA00009437"/>
    </source>
</evidence>
<name>A0ABY1NCT9_9HYPH</name>
<dbReference type="PANTHER" id="PTHR30537:SF74">
    <property type="entry name" value="HTH-TYPE TRANSCRIPTIONAL REGULATOR TRPI"/>
    <property type="match status" value="1"/>
</dbReference>
<proteinExistence type="inferred from homology"/>
<dbReference type="InterPro" id="IPR005119">
    <property type="entry name" value="LysR_subst-bd"/>
</dbReference>
<keyword evidence="7" id="KW-1185">Reference proteome</keyword>
<keyword evidence="2" id="KW-0805">Transcription regulation</keyword>
<feature type="domain" description="HTH lysR-type" evidence="5">
    <location>
        <begin position="6"/>
        <end position="63"/>
    </location>
</feature>
<dbReference type="Pfam" id="PF03466">
    <property type="entry name" value="LysR_substrate"/>
    <property type="match status" value="1"/>
</dbReference>